<protein>
    <submittedName>
        <fullName evidence="1">Uncharacterized protein</fullName>
    </submittedName>
</protein>
<dbReference type="EMBL" id="CP023315">
    <property type="protein sequence ID" value="ATC33403.1"/>
    <property type="molecule type" value="Genomic_DNA"/>
</dbReference>
<evidence type="ECO:0000313" key="2">
    <source>
        <dbReference type="Proteomes" id="UP000217311"/>
    </source>
</evidence>
<dbReference type="AlphaFoldDB" id="A0A290N1H4"/>
<name>A0A290N1H4_CAUVI</name>
<evidence type="ECO:0000313" key="1">
    <source>
        <dbReference type="EMBL" id="ATC33403.1"/>
    </source>
</evidence>
<gene>
    <name evidence="1" type="ORF">CA606_14260</name>
</gene>
<dbReference type="Proteomes" id="UP000217311">
    <property type="component" value="Chromosome"/>
</dbReference>
<organism evidence="1 2">
    <name type="scientific">Caulobacter vibrioides</name>
    <name type="common">Caulobacter crescentus</name>
    <dbReference type="NCBI Taxonomy" id="155892"/>
    <lineage>
        <taxon>Bacteria</taxon>
        <taxon>Pseudomonadati</taxon>
        <taxon>Pseudomonadota</taxon>
        <taxon>Alphaproteobacteria</taxon>
        <taxon>Caulobacterales</taxon>
        <taxon>Caulobacteraceae</taxon>
        <taxon>Caulobacter</taxon>
    </lineage>
</organism>
<reference evidence="2" key="1">
    <citation type="submission" date="2017-09" db="EMBL/GenBank/DDBJ databases">
        <title>Genome evolution observed in wild isolates of Caulobacter crescentus.</title>
        <authorList>
            <person name="Ely B."/>
            <person name="Wilson K."/>
            <person name="Scott D."/>
        </authorList>
    </citation>
    <scope>NUCLEOTIDE SEQUENCE [LARGE SCALE GENOMIC DNA]</scope>
    <source>
        <strain evidence="2">CB13b1a</strain>
    </source>
</reference>
<proteinExistence type="predicted"/>
<accession>A0A290N1H4</accession>
<sequence>MLYFRHFSERAAPSKRAWAVAASIRKRRSSRAGALGCLSLGAAWRMLAPSTSLVWFMSEIVREVRA</sequence>